<dbReference type="RefSeq" id="WP_161894960.1">
    <property type="nucleotide sequence ID" value="NZ_BJOV01000003.1"/>
</dbReference>
<comment type="caution">
    <text evidence="1">The sequence shown here is derived from an EMBL/GenBank/DDBJ whole genome shotgun (WGS) entry which is preliminary data.</text>
</comment>
<accession>A0A7I9V6X2</accession>
<organism evidence="1 2">
    <name type="scientific">Gordonia spumicola</name>
    <dbReference type="NCBI Taxonomy" id="589161"/>
    <lineage>
        <taxon>Bacteria</taxon>
        <taxon>Bacillati</taxon>
        <taxon>Actinomycetota</taxon>
        <taxon>Actinomycetes</taxon>
        <taxon>Mycobacteriales</taxon>
        <taxon>Gordoniaceae</taxon>
        <taxon>Gordonia</taxon>
    </lineage>
</organism>
<protein>
    <submittedName>
        <fullName evidence="1">Uncharacterized protein</fullName>
    </submittedName>
</protein>
<proteinExistence type="predicted"/>
<gene>
    <name evidence="1" type="ORF">nbrc107696_15710</name>
</gene>
<keyword evidence="2" id="KW-1185">Reference proteome</keyword>
<evidence type="ECO:0000313" key="2">
    <source>
        <dbReference type="Proteomes" id="UP000444960"/>
    </source>
</evidence>
<dbReference type="AlphaFoldDB" id="A0A7I9V6X2"/>
<sequence>MSSKRTLFACTWCGAEQIMLDLDPRAVADATEAWHAEHDEHNPHHDKPRCCDDCGMVSPVQAVDHRTVIGLTTFDQQAHLDWLDDHDCTAHQSEQLKAWLARVDQTAHYVVRHDEDASTLLDAAPRPSWADSGLDEISSTGSGGYWSESLRIPVSTVVASVDDETIRYATVDVRAGLVDCRPTVALGHTMRVNGAVRTAGIHVMPDVARRAADALHAAADLAESA</sequence>
<dbReference type="EMBL" id="BJOV01000003">
    <property type="protein sequence ID" value="GEE01125.1"/>
    <property type="molecule type" value="Genomic_DNA"/>
</dbReference>
<evidence type="ECO:0000313" key="1">
    <source>
        <dbReference type="EMBL" id="GEE01125.1"/>
    </source>
</evidence>
<dbReference type="Proteomes" id="UP000444960">
    <property type="component" value="Unassembled WGS sequence"/>
</dbReference>
<reference evidence="2" key="1">
    <citation type="submission" date="2019-06" db="EMBL/GenBank/DDBJ databases">
        <title>Gordonia isolated from sludge of a wastewater treatment plant.</title>
        <authorList>
            <person name="Tamura T."/>
            <person name="Aoyama K."/>
            <person name="Kang Y."/>
            <person name="Saito S."/>
            <person name="Akiyama N."/>
            <person name="Yazawa K."/>
            <person name="Gonoi T."/>
            <person name="Mikami Y."/>
        </authorList>
    </citation>
    <scope>NUCLEOTIDE SEQUENCE [LARGE SCALE GENOMIC DNA]</scope>
    <source>
        <strain evidence="2">NBRC 107696</strain>
    </source>
</reference>
<name>A0A7I9V6X2_9ACTN</name>